<dbReference type="InterPro" id="IPR002303">
    <property type="entry name" value="Valyl-tRNA_ligase"/>
</dbReference>
<gene>
    <name evidence="8" type="ORF">llap_20850</name>
</gene>
<dbReference type="GO" id="GO:0002161">
    <property type="term" value="F:aminoacyl-tRNA deacylase activity"/>
    <property type="evidence" value="ECO:0007669"/>
    <property type="project" value="InterPro"/>
</dbReference>
<protein>
    <recommendedName>
        <fullName evidence="1">valine--tRNA ligase</fullName>
        <ecNumber evidence="1">6.1.1.9</ecNumber>
    </recommendedName>
    <alternativeName>
        <fullName evidence="7">Valyl-tRNA synthetase</fullName>
    </alternativeName>
</protein>
<keyword evidence="5" id="KW-0648">Protein biosynthesis</keyword>
<keyword evidence="4" id="KW-0067">ATP-binding</keyword>
<dbReference type="GO" id="GO:0004832">
    <property type="term" value="F:valine-tRNA ligase activity"/>
    <property type="evidence" value="ECO:0007669"/>
    <property type="project" value="UniProtKB-EC"/>
</dbReference>
<keyword evidence="9" id="KW-1185">Reference proteome</keyword>
<dbReference type="Proteomes" id="UP000233556">
    <property type="component" value="Unassembled WGS sequence"/>
</dbReference>
<reference evidence="9" key="2">
    <citation type="submission" date="2017-12" db="EMBL/GenBank/DDBJ databases">
        <title>Genome sequence of the Bar-tailed Godwit (Limosa lapponica baueri).</title>
        <authorList>
            <person name="Lima N.C.B."/>
            <person name="Parody-Merino A.M."/>
            <person name="Battley P.F."/>
            <person name="Fidler A.E."/>
            <person name="Prosdocimi F."/>
        </authorList>
    </citation>
    <scope>NUCLEOTIDE SEQUENCE [LARGE SCALE GENOMIC DNA]</scope>
</reference>
<proteinExistence type="predicted"/>
<keyword evidence="2" id="KW-0436">Ligase</keyword>
<evidence type="ECO:0000256" key="6">
    <source>
        <dbReference type="ARBA" id="ARBA00023146"/>
    </source>
</evidence>
<evidence type="ECO:0000256" key="5">
    <source>
        <dbReference type="ARBA" id="ARBA00022917"/>
    </source>
</evidence>
<evidence type="ECO:0000256" key="3">
    <source>
        <dbReference type="ARBA" id="ARBA00022741"/>
    </source>
</evidence>
<dbReference type="OrthoDB" id="629407at2759"/>
<dbReference type="SUPFAM" id="SSF52374">
    <property type="entry name" value="Nucleotidylyl transferase"/>
    <property type="match status" value="1"/>
</dbReference>
<dbReference type="GO" id="GO:0005524">
    <property type="term" value="F:ATP binding"/>
    <property type="evidence" value="ECO:0007669"/>
    <property type="project" value="UniProtKB-KW"/>
</dbReference>
<evidence type="ECO:0000256" key="1">
    <source>
        <dbReference type="ARBA" id="ARBA00013169"/>
    </source>
</evidence>
<dbReference type="GO" id="GO:0006438">
    <property type="term" value="P:valyl-tRNA aminoacylation"/>
    <property type="evidence" value="ECO:0007669"/>
    <property type="project" value="InterPro"/>
</dbReference>
<dbReference type="PANTHER" id="PTHR11946:SF71">
    <property type="entry name" value="VALINE--TRNA LIGASE, MITOCHONDRIAL"/>
    <property type="match status" value="1"/>
</dbReference>
<dbReference type="PANTHER" id="PTHR11946">
    <property type="entry name" value="VALYL-TRNA SYNTHETASES"/>
    <property type="match status" value="1"/>
</dbReference>
<dbReference type="AlphaFoldDB" id="A0A2I0T4X3"/>
<keyword evidence="6" id="KW-0030">Aminoacyl-tRNA synthetase</keyword>
<dbReference type="EC" id="6.1.1.9" evidence="1"/>
<name>A0A2I0T4X3_LIMLA</name>
<dbReference type="EMBL" id="KZ519026">
    <property type="protein sequence ID" value="PKU28846.1"/>
    <property type="molecule type" value="Genomic_DNA"/>
</dbReference>
<evidence type="ECO:0000256" key="4">
    <source>
        <dbReference type="ARBA" id="ARBA00022840"/>
    </source>
</evidence>
<dbReference type="Gene3D" id="3.90.740.10">
    <property type="entry name" value="Valyl/Leucyl/Isoleucyl-tRNA synthetase, editing domain"/>
    <property type="match status" value="1"/>
</dbReference>
<organism evidence="8 9">
    <name type="scientific">Limosa lapponica baueri</name>
    <dbReference type="NCBI Taxonomy" id="1758121"/>
    <lineage>
        <taxon>Eukaryota</taxon>
        <taxon>Metazoa</taxon>
        <taxon>Chordata</taxon>
        <taxon>Craniata</taxon>
        <taxon>Vertebrata</taxon>
        <taxon>Euteleostomi</taxon>
        <taxon>Archelosauria</taxon>
        <taxon>Archosauria</taxon>
        <taxon>Dinosauria</taxon>
        <taxon>Saurischia</taxon>
        <taxon>Theropoda</taxon>
        <taxon>Coelurosauria</taxon>
        <taxon>Aves</taxon>
        <taxon>Neognathae</taxon>
        <taxon>Neoaves</taxon>
        <taxon>Charadriiformes</taxon>
        <taxon>Scolopacidae</taxon>
        <taxon>Limosa</taxon>
    </lineage>
</organism>
<evidence type="ECO:0000256" key="7">
    <source>
        <dbReference type="ARBA" id="ARBA00029936"/>
    </source>
</evidence>
<dbReference type="GO" id="GO:0005829">
    <property type="term" value="C:cytosol"/>
    <property type="evidence" value="ECO:0007669"/>
    <property type="project" value="TreeGrafter"/>
</dbReference>
<sequence>MRLGLELPVATTRPETMLGDVAVAVHPQDPRYTGVHRFVAREQVVAALAQRGLYRGSQDHAMTLPMCSRSGDVIEYLLKSQWFLRCREMAQRAREVTGTRGQKGGG</sequence>
<evidence type="ECO:0000313" key="9">
    <source>
        <dbReference type="Proteomes" id="UP000233556"/>
    </source>
</evidence>
<evidence type="ECO:0000256" key="2">
    <source>
        <dbReference type="ARBA" id="ARBA00022598"/>
    </source>
</evidence>
<dbReference type="InterPro" id="IPR009008">
    <property type="entry name" value="Val/Leu/Ile-tRNA-synth_edit"/>
</dbReference>
<accession>A0A2I0T4X3</accession>
<evidence type="ECO:0000313" key="8">
    <source>
        <dbReference type="EMBL" id="PKU28846.1"/>
    </source>
</evidence>
<reference evidence="9" key="1">
    <citation type="submission" date="2017-11" db="EMBL/GenBank/DDBJ databases">
        <authorList>
            <person name="Lima N.C."/>
            <person name="Parody-Merino A.M."/>
            <person name="Battley P.F."/>
            <person name="Fidler A.E."/>
            <person name="Prosdocimi F."/>
        </authorList>
    </citation>
    <scope>NUCLEOTIDE SEQUENCE [LARGE SCALE GENOMIC DNA]</scope>
</reference>
<keyword evidence="3" id="KW-0547">Nucleotide-binding</keyword>
<dbReference type="SUPFAM" id="SSF50677">
    <property type="entry name" value="ValRS/IleRS/LeuRS editing domain"/>
    <property type="match status" value="1"/>
</dbReference>